<dbReference type="EMBL" id="BAABIS010000001">
    <property type="protein sequence ID" value="GAA4872603.1"/>
    <property type="molecule type" value="Genomic_DNA"/>
</dbReference>
<feature type="compositionally biased region" description="Low complexity" evidence="1">
    <location>
        <begin position="132"/>
        <end position="151"/>
    </location>
</feature>
<name>A0ABP9EB37_9ACTN</name>
<dbReference type="RefSeq" id="WP_345699969.1">
    <property type="nucleotide sequence ID" value="NZ_BAABIS010000001.1"/>
</dbReference>
<evidence type="ECO:0000256" key="1">
    <source>
        <dbReference type="SAM" id="MobiDB-lite"/>
    </source>
</evidence>
<accession>A0ABP9EB37</accession>
<feature type="region of interest" description="Disordered" evidence="1">
    <location>
        <begin position="119"/>
        <end position="161"/>
    </location>
</feature>
<dbReference type="Pfam" id="PF06224">
    <property type="entry name" value="AlkZ-like"/>
    <property type="match status" value="1"/>
</dbReference>
<organism evidence="2 3">
    <name type="scientific">Kitasatospora terrestris</name>
    <dbReference type="NCBI Taxonomy" id="258051"/>
    <lineage>
        <taxon>Bacteria</taxon>
        <taxon>Bacillati</taxon>
        <taxon>Actinomycetota</taxon>
        <taxon>Actinomycetes</taxon>
        <taxon>Kitasatosporales</taxon>
        <taxon>Streptomycetaceae</taxon>
        <taxon>Kitasatospora</taxon>
    </lineage>
</organism>
<evidence type="ECO:0000313" key="3">
    <source>
        <dbReference type="Proteomes" id="UP001501752"/>
    </source>
</evidence>
<sequence>MLADFAGPGLSAEWTAEVERRVLAAVADSGEVTGVRLGALVPELREEIPYRVGTSYGTQQTVGTRLVRALGPAPVGRRRRDRYRAEEPRAELFDRSGTIGPTVGWDGRVVGGWARRADASPVREFPAPVPPAAGVGARTGPAGAGAVRAPGWGQRRKKGRA</sequence>
<proteinExistence type="predicted"/>
<protein>
    <submittedName>
        <fullName evidence="2">Uncharacterized protein</fullName>
    </submittedName>
</protein>
<comment type="caution">
    <text evidence="2">The sequence shown here is derived from an EMBL/GenBank/DDBJ whole genome shotgun (WGS) entry which is preliminary data.</text>
</comment>
<dbReference type="InterPro" id="IPR009351">
    <property type="entry name" value="AlkZ-like"/>
</dbReference>
<gene>
    <name evidence="2" type="ORF">GCM10023235_59550</name>
</gene>
<keyword evidence="3" id="KW-1185">Reference proteome</keyword>
<reference evidence="3" key="1">
    <citation type="journal article" date="2019" name="Int. J. Syst. Evol. Microbiol.">
        <title>The Global Catalogue of Microorganisms (GCM) 10K type strain sequencing project: providing services to taxonomists for standard genome sequencing and annotation.</title>
        <authorList>
            <consortium name="The Broad Institute Genomics Platform"/>
            <consortium name="The Broad Institute Genome Sequencing Center for Infectious Disease"/>
            <person name="Wu L."/>
            <person name="Ma J."/>
        </authorList>
    </citation>
    <scope>NUCLEOTIDE SEQUENCE [LARGE SCALE GENOMIC DNA]</scope>
    <source>
        <strain evidence="3">JCM 13006</strain>
    </source>
</reference>
<dbReference type="Proteomes" id="UP001501752">
    <property type="component" value="Unassembled WGS sequence"/>
</dbReference>
<evidence type="ECO:0000313" key="2">
    <source>
        <dbReference type="EMBL" id="GAA4872603.1"/>
    </source>
</evidence>